<reference evidence="1" key="1">
    <citation type="submission" date="2018-05" db="EMBL/GenBank/DDBJ databases">
        <authorList>
            <person name="Lanie J.A."/>
            <person name="Ng W.-L."/>
            <person name="Kazmierczak K.M."/>
            <person name="Andrzejewski T.M."/>
            <person name="Davidsen T.M."/>
            <person name="Wayne K.J."/>
            <person name="Tettelin H."/>
            <person name="Glass J.I."/>
            <person name="Rusch D."/>
            <person name="Podicherti R."/>
            <person name="Tsui H.-C.T."/>
            <person name="Winkler M.E."/>
        </authorList>
    </citation>
    <scope>NUCLEOTIDE SEQUENCE</scope>
</reference>
<name>A0A381P5F7_9ZZZZ</name>
<gene>
    <name evidence="1" type="ORF">METZ01_LOCUS15030</name>
</gene>
<evidence type="ECO:0000313" key="1">
    <source>
        <dbReference type="EMBL" id="SUZ62176.1"/>
    </source>
</evidence>
<protein>
    <submittedName>
        <fullName evidence="1">Uncharacterized protein</fullName>
    </submittedName>
</protein>
<sequence>VVSRLQLAIAVFVPGLASCTFEESDLDAKISYQKNVESCLCRFMDFETDSHSGLHYAHMQKRCNETVHGANPSRYEASLYSEPDIEALRCRDEAEAWLMVTKKNAS</sequence>
<accession>A0A381P5F7</accession>
<feature type="non-terminal residue" evidence="1">
    <location>
        <position position="1"/>
    </location>
</feature>
<proteinExistence type="predicted"/>
<dbReference type="EMBL" id="UINC01000853">
    <property type="protein sequence ID" value="SUZ62176.1"/>
    <property type="molecule type" value="Genomic_DNA"/>
</dbReference>
<dbReference type="AlphaFoldDB" id="A0A381P5F7"/>
<organism evidence="1">
    <name type="scientific">marine metagenome</name>
    <dbReference type="NCBI Taxonomy" id="408172"/>
    <lineage>
        <taxon>unclassified sequences</taxon>
        <taxon>metagenomes</taxon>
        <taxon>ecological metagenomes</taxon>
    </lineage>
</organism>